<name>A0A0K6G6N8_9AGAM</name>
<dbReference type="EMBL" id="CYGV01001428">
    <property type="protein sequence ID" value="CUA74287.1"/>
    <property type="molecule type" value="Genomic_DNA"/>
</dbReference>
<evidence type="ECO:0000256" key="1">
    <source>
        <dbReference type="SAM" id="Phobius"/>
    </source>
</evidence>
<keyword evidence="1" id="KW-1133">Transmembrane helix</keyword>
<dbReference type="Gene3D" id="3.40.198.10">
    <property type="entry name" value="Delta-endotoxin CytB-like"/>
    <property type="match status" value="1"/>
</dbReference>
<feature type="transmembrane region" description="Helical" evidence="1">
    <location>
        <begin position="45"/>
        <end position="68"/>
    </location>
</feature>
<proteinExistence type="predicted"/>
<protein>
    <submittedName>
        <fullName evidence="2">Uncharacterized protein</fullName>
    </submittedName>
</protein>
<sequence>MSGGMNTEPKPSPLKVAASVSFYMVAAIAMILANKWVLNETDAPVFFLFCQLVVAVSLFVVAHVAGIVKPPRMVDGPLLKGLMPMIPVNVLGLDSFNNFCLKYVDALFYQIGRDDIKSPCSLAHQHSTSTSLLIHYNDYWTLYLAQKPFEIVSTLPPDLQPTGERVATYVSPHVQPSDGPKLFNWTSFKNAIDNYDGVALVIDGFHSPKSSHVPFSSLPSQCAGRITTPLSMPIAQDDVLPVLKRALTDLKSAKENGWATFKVVSEAQTKPSRIPLFPPTVIPPVTGWEYRVVVLSESRSKAKDLAALVVTIFITSPKHAKEDRFNLDQDSAEEMSLEIRSMKLAVEPGFEG</sequence>
<organism evidence="2 3">
    <name type="scientific">Rhizoctonia solani</name>
    <dbReference type="NCBI Taxonomy" id="456999"/>
    <lineage>
        <taxon>Eukaryota</taxon>
        <taxon>Fungi</taxon>
        <taxon>Dikarya</taxon>
        <taxon>Basidiomycota</taxon>
        <taxon>Agaricomycotina</taxon>
        <taxon>Agaricomycetes</taxon>
        <taxon>Cantharellales</taxon>
        <taxon>Ceratobasidiaceae</taxon>
        <taxon>Rhizoctonia</taxon>
    </lineage>
</organism>
<dbReference type="Proteomes" id="UP000044841">
    <property type="component" value="Unassembled WGS sequence"/>
</dbReference>
<evidence type="ECO:0000313" key="3">
    <source>
        <dbReference type="Proteomes" id="UP000044841"/>
    </source>
</evidence>
<keyword evidence="1" id="KW-0472">Membrane</keyword>
<accession>A0A0K6G6N8</accession>
<keyword evidence="1" id="KW-0812">Transmembrane</keyword>
<keyword evidence="3" id="KW-1185">Reference proteome</keyword>
<dbReference type="InterPro" id="IPR035918">
    <property type="entry name" value="CytB_endotoxin-like_sf"/>
</dbReference>
<gene>
    <name evidence="2" type="ORF">RSOLAG22IIIB_11105</name>
</gene>
<feature type="transmembrane region" description="Helical" evidence="1">
    <location>
        <begin position="12"/>
        <end position="33"/>
    </location>
</feature>
<dbReference type="AlphaFoldDB" id="A0A0K6G6N8"/>
<dbReference type="SUPFAM" id="SSF55676">
    <property type="entry name" value="CytB endotoxin-like"/>
    <property type="match status" value="1"/>
</dbReference>
<reference evidence="2 3" key="1">
    <citation type="submission" date="2015-07" db="EMBL/GenBank/DDBJ databases">
        <authorList>
            <person name="Noorani M."/>
        </authorList>
    </citation>
    <scope>NUCLEOTIDE SEQUENCE [LARGE SCALE GENOMIC DNA]</scope>
    <source>
        <strain evidence="2">BBA 69670</strain>
    </source>
</reference>
<evidence type="ECO:0000313" key="2">
    <source>
        <dbReference type="EMBL" id="CUA74287.1"/>
    </source>
</evidence>